<sequence length="378" mass="40788">MVIHSATNGLRGYALAARGVVKRVARHAERTAKNKLLSVLSKGKPGRGEQTVAALRDIERIIVIRPNYRIGNAVLSTAIIDPLRLKYPGASIDFLATDKTAGLFRNLPVGKVATLSRSAIFRPWRLVSLARSLRAGRYDLAVQLEDGSLTGLVISRLVGARYVIGKPRGSACWYDVNIREDVDHAYDTASVFSKALGVACLPRPQLVFGPEEEARAVSTLESLGVPAPQGNLAPYVALFVGGHADKVCPAEFWTELCRGLNHLCHPFVVFVGPEESAIVPVLEQAVAALPHGRICPPRSLREFAAMLGQASSIITPDSGPMHIAAALQVPIIAMARSQRSKAFIPAYDDTRIVWNLDVHGALQAVQELMPPQARAQAV</sequence>
<evidence type="ECO:0000313" key="3">
    <source>
        <dbReference type="EMBL" id="CZZ95761.1"/>
    </source>
</evidence>
<organism evidence="3 4">
    <name type="scientific">Bordetella ansorpii</name>
    <dbReference type="NCBI Taxonomy" id="288768"/>
    <lineage>
        <taxon>Bacteria</taxon>
        <taxon>Pseudomonadati</taxon>
        <taxon>Pseudomonadota</taxon>
        <taxon>Betaproteobacteria</taxon>
        <taxon>Burkholderiales</taxon>
        <taxon>Alcaligenaceae</taxon>
        <taxon>Bordetella</taxon>
    </lineage>
</organism>
<reference evidence="3 4" key="1">
    <citation type="submission" date="2016-03" db="EMBL/GenBank/DDBJ databases">
        <authorList>
            <consortium name="Pathogen Informatics"/>
        </authorList>
    </citation>
    <scope>NUCLEOTIDE SEQUENCE [LARGE SCALE GENOMIC DNA]</scope>
    <source>
        <strain evidence="3 4">NCTC13364</strain>
    </source>
</reference>
<dbReference type="Pfam" id="PF01075">
    <property type="entry name" value="Glyco_transf_9"/>
    <property type="match status" value="1"/>
</dbReference>
<name>A0A146AZ94_9BORD</name>
<dbReference type="PANTHER" id="PTHR30160">
    <property type="entry name" value="TETRAACYLDISACCHARIDE 4'-KINASE-RELATED"/>
    <property type="match status" value="1"/>
</dbReference>
<dbReference type="RefSeq" id="WP_066406605.1">
    <property type="nucleotide sequence ID" value="NZ_FKBS01000002.1"/>
</dbReference>
<dbReference type="SUPFAM" id="SSF53756">
    <property type="entry name" value="UDP-Glycosyltransferase/glycogen phosphorylase"/>
    <property type="match status" value="1"/>
</dbReference>
<dbReference type="Proteomes" id="UP000077037">
    <property type="component" value="Unassembled WGS sequence"/>
</dbReference>
<accession>A0A146AZ94</accession>
<evidence type="ECO:0000313" key="4">
    <source>
        <dbReference type="Proteomes" id="UP000077037"/>
    </source>
</evidence>
<dbReference type="EMBL" id="FKBS01000002">
    <property type="protein sequence ID" value="CZZ95761.1"/>
    <property type="molecule type" value="Genomic_DNA"/>
</dbReference>
<proteinExistence type="predicted"/>
<protein>
    <submittedName>
        <fullName evidence="3">Lipopolysaccharide core biosynthesis protein</fullName>
    </submittedName>
</protein>
<gene>
    <name evidence="3" type="ORF">SAMEA1982600_00220</name>
</gene>
<dbReference type="PANTHER" id="PTHR30160:SF7">
    <property type="entry name" value="ADP-HEPTOSE--LPS HEPTOSYLTRANSFERASE 2"/>
    <property type="match status" value="1"/>
</dbReference>
<evidence type="ECO:0000256" key="2">
    <source>
        <dbReference type="ARBA" id="ARBA00022679"/>
    </source>
</evidence>
<dbReference type="InterPro" id="IPR051199">
    <property type="entry name" value="LPS_LOS_Heptosyltrfase"/>
</dbReference>
<dbReference type="InterPro" id="IPR002201">
    <property type="entry name" value="Glyco_trans_9"/>
</dbReference>
<dbReference type="GO" id="GO:0005829">
    <property type="term" value="C:cytosol"/>
    <property type="evidence" value="ECO:0007669"/>
    <property type="project" value="TreeGrafter"/>
</dbReference>
<keyword evidence="1" id="KW-0328">Glycosyltransferase</keyword>
<dbReference type="OrthoDB" id="9797795at2"/>
<dbReference type="CDD" id="cd03789">
    <property type="entry name" value="GT9_LPS_heptosyltransferase"/>
    <property type="match status" value="1"/>
</dbReference>
<keyword evidence="2" id="KW-0808">Transferase</keyword>
<dbReference type="GO" id="GO:0009244">
    <property type="term" value="P:lipopolysaccharide core region biosynthetic process"/>
    <property type="evidence" value="ECO:0007669"/>
    <property type="project" value="TreeGrafter"/>
</dbReference>
<dbReference type="AlphaFoldDB" id="A0A146AZ94"/>
<dbReference type="Gene3D" id="3.40.50.2000">
    <property type="entry name" value="Glycogen Phosphorylase B"/>
    <property type="match status" value="2"/>
</dbReference>
<dbReference type="GO" id="GO:0008713">
    <property type="term" value="F:ADP-heptose-lipopolysaccharide heptosyltransferase activity"/>
    <property type="evidence" value="ECO:0007669"/>
    <property type="project" value="TreeGrafter"/>
</dbReference>
<evidence type="ECO:0000256" key="1">
    <source>
        <dbReference type="ARBA" id="ARBA00022676"/>
    </source>
</evidence>